<dbReference type="RefSeq" id="WP_015335457.1">
    <property type="nucleotide sequence ID" value="NC_020055.1"/>
</dbReference>
<keyword evidence="4" id="KW-1185">Reference proteome</keyword>
<evidence type="ECO:0000313" key="3">
    <source>
        <dbReference type="EMBL" id="CCO22849.1"/>
    </source>
</evidence>
<dbReference type="OrthoDB" id="5471470at2"/>
<keyword evidence="2" id="KW-1133">Transmembrane helix</keyword>
<dbReference type="AlphaFoldDB" id="L0R7Y4"/>
<organism evidence="3 4">
    <name type="scientific">Maridesulfovibrio hydrothermalis AM13 = DSM 14728</name>
    <dbReference type="NCBI Taxonomy" id="1121451"/>
    <lineage>
        <taxon>Bacteria</taxon>
        <taxon>Pseudomonadati</taxon>
        <taxon>Thermodesulfobacteriota</taxon>
        <taxon>Desulfovibrionia</taxon>
        <taxon>Desulfovibrionales</taxon>
        <taxon>Desulfovibrionaceae</taxon>
        <taxon>Maridesulfovibrio</taxon>
    </lineage>
</organism>
<protein>
    <recommendedName>
        <fullName evidence="5">TPM domain-containing protein</fullName>
    </recommendedName>
</protein>
<sequence length="189" mass="21614">MAFTFSPQGKTGKEKFLRMIGMFVIFGIVAWAFWMNNQSTLEKIQARNALWDQTKVLSNSERDYIQGFIRSMRNEYGVKVRIQIMTERISDQPVNSNELYIGLAPVYDEVVMIFPGLVRHALGPKFISDLENEHFTGHFSDDKWPTALMTTLSMIWGRLSSVESSQPAAPTYEDDYGNMTDPESTGHKE</sequence>
<dbReference type="KEGG" id="dhy:DESAM_20562"/>
<gene>
    <name evidence="3" type="ORF">DESAM_20562</name>
</gene>
<dbReference type="EMBL" id="FO203522">
    <property type="protein sequence ID" value="CCO22849.1"/>
    <property type="molecule type" value="Genomic_DNA"/>
</dbReference>
<keyword evidence="2" id="KW-0472">Membrane</keyword>
<evidence type="ECO:0008006" key="5">
    <source>
        <dbReference type="Google" id="ProtNLM"/>
    </source>
</evidence>
<evidence type="ECO:0000256" key="1">
    <source>
        <dbReference type="SAM" id="MobiDB-lite"/>
    </source>
</evidence>
<dbReference type="Proteomes" id="UP000010808">
    <property type="component" value="Chromosome"/>
</dbReference>
<dbReference type="STRING" id="1121451.DESAM_20562"/>
<evidence type="ECO:0000313" key="4">
    <source>
        <dbReference type="Proteomes" id="UP000010808"/>
    </source>
</evidence>
<keyword evidence="2" id="KW-0812">Transmembrane</keyword>
<feature type="transmembrane region" description="Helical" evidence="2">
    <location>
        <begin position="16"/>
        <end position="34"/>
    </location>
</feature>
<evidence type="ECO:0000256" key="2">
    <source>
        <dbReference type="SAM" id="Phobius"/>
    </source>
</evidence>
<dbReference type="PATRIC" id="fig|1121451.3.peg.821"/>
<dbReference type="eggNOG" id="ENOG50347ZV">
    <property type="taxonomic scope" value="Bacteria"/>
</dbReference>
<accession>L0R7Y4</accession>
<name>L0R7Y4_9BACT</name>
<feature type="region of interest" description="Disordered" evidence="1">
    <location>
        <begin position="165"/>
        <end position="189"/>
    </location>
</feature>
<dbReference type="HOGENOM" id="CLU_135507_0_0_7"/>
<proteinExistence type="predicted"/>
<reference evidence="3 4" key="1">
    <citation type="submission" date="2012-10" db="EMBL/GenBank/DDBJ databases">
        <authorList>
            <person name="Genoscope - CEA"/>
        </authorList>
    </citation>
    <scope>NUCLEOTIDE SEQUENCE [LARGE SCALE GENOMIC DNA]</scope>
    <source>
        <strain evidence="4">AM13 / DSM 14728</strain>
    </source>
</reference>